<accession>A0A2S8SUL6</accession>
<reference evidence="1 2" key="1">
    <citation type="journal article" date="2018" name="Syst. Appl. Microbiol.">
        <title>Abditibacterium utsteinense sp. nov., the first cultivated member of candidate phylum FBP, isolated from ice-free Antarctic soil samples.</title>
        <authorList>
            <person name="Tahon G."/>
            <person name="Tytgat B."/>
            <person name="Lebbe L."/>
            <person name="Carlier A."/>
            <person name="Willems A."/>
        </authorList>
    </citation>
    <scope>NUCLEOTIDE SEQUENCE [LARGE SCALE GENOMIC DNA]</scope>
    <source>
        <strain evidence="1 2">LMG 29911</strain>
    </source>
</reference>
<evidence type="ECO:0000313" key="2">
    <source>
        <dbReference type="Proteomes" id="UP000237684"/>
    </source>
</evidence>
<comment type="caution">
    <text evidence="1">The sequence shown here is derived from an EMBL/GenBank/DDBJ whole genome shotgun (WGS) entry which is preliminary data.</text>
</comment>
<evidence type="ECO:0008006" key="3">
    <source>
        <dbReference type="Google" id="ProtNLM"/>
    </source>
</evidence>
<name>A0A2S8SUL6_9BACT</name>
<dbReference type="Proteomes" id="UP000237684">
    <property type="component" value="Unassembled WGS sequence"/>
</dbReference>
<proteinExistence type="predicted"/>
<protein>
    <recommendedName>
        <fullName evidence="3">DUF2806 domain-containing protein</fullName>
    </recommendedName>
</protein>
<dbReference type="EMBL" id="NIGF01000005">
    <property type="protein sequence ID" value="PQV64476.1"/>
    <property type="molecule type" value="Genomic_DNA"/>
</dbReference>
<organism evidence="1 2">
    <name type="scientific">Abditibacterium utsteinense</name>
    <dbReference type="NCBI Taxonomy" id="1960156"/>
    <lineage>
        <taxon>Bacteria</taxon>
        <taxon>Pseudomonadati</taxon>
        <taxon>Abditibacteriota</taxon>
        <taxon>Abditibacteriia</taxon>
        <taxon>Abditibacteriales</taxon>
        <taxon>Abditibacteriaceae</taxon>
        <taxon>Abditibacterium</taxon>
    </lineage>
</organism>
<dbReference type="AlphaFoldDB" id="A0A2S8SUL6"/>
<gene>
    <name evidence="1" type="ORF">B1R32_105158</name>
</gene>
<evidence type="ECO:0000313" key="1">
    <source>
        <dbReference type="EMBL" id="PQV64476.1"/>
    </source>
</evidence>
<dbReference type="InParanoid" id="A0A2S8SUL6"/>
<sequence length="324" mass="36422">MIRGALLGFIMTPEQIQLFITAAGSPAAIALGSSPAIIKVFGCIHEYIGLWWQPHQILREAKAQAQADATSQLIRQSLDPNATENERFLARGLMANEKTTIREQRNKESIVLKALPEVKEDAKPEEVEDDWYANFFDKSRLVSSEEMQMLWAKVLAGEVNRPGFFSKRTLALLSTLENEEGKNFQSLCRLSPTSSGDSVHPDFPLLYNHKDPICEKLGLTFHELMELSNIGLIHFDGESEFVESELSANGIIRLSYHGRRFDIFGVEAGEDFYCGRVLLTTLGGQIATLLSVDPVDGFENYVLREWKKRGYKVSAYHPEPPQET</sequence>
<dbReference type="InterPro" id="IPR021254">
    <property type="entry name" value="DUF2806"/>
</dbReference>
<dbReference type="Pfam" id="PF10987">
    <property type="entry name" value="DUF2806"/>
    <property type="match status" value="1"/>
</dbReference>
<keyword evidence="2" id="KW-1185">Reference proteome</keyword>